<feature type="transmembrane region" description="Helical" evidence="8">
    <location>
        <begin position="87"/>
        <end position="105"/>
    </location>
</feature>
<dbReference type="InterPro" id="IPR002781">
    <property type="entry name" value="TM_pro_TauE-like"/>
</dbReference>
<evidence type="ECO:0000256" key="5">
    <source>
        <dbReference type="ARBA" id="ARBA00022692"/>
    </source>
</evidence>
<evidence type="ECO:0000256" key="4">
    <source>
        <dbReference type="ARBA" id="ARBA00022475"/>
    </source>
</evidence>
<feature type="transmembrane region" description="Helical" evidence="8">
    <location>
        <begin position="112"/>
        <end position="130"/>
    </location>
</feature>
<evidence type="ECO:0000313" key="9">
    <source>
        <dbReference type="EMBL" id="MDR6215844.1"/>
    </source>
</evidence>
<feature type="transmembrane region" description="Helical" evidence="8">
    <location>
        <begin position="178"/>
        <end position="200"/>
    </location>
</feature>
<accession>A0ABU1IHV7</accession>
<dbReference type="InterPro" id="IPR052017">
    <property type="entry name" value="TSUP"/>
</dbReference>
<keyword evidence="4 8" id="KW-1003">Cell membrane</keyword>
<name>A0ABU1IHV7_9BURK</name>
<evidence type="ECO:0000256" key="6">
    <source>
        <dbReference type="ARBA" id="ARBA00022989"/>
    </source>
</evidence>
<proteinExistence type="inferred from homology"/>
<comment type="similarity">
    <text evidence="2 8">Belongs to the 4-toluene sulfonate uptake permease (TSUP) (TC 2.A.102) family.</text>
</comment>
<keyword evidence="3" id="KW-0813">Transport</keyword>
<evidence type="ECO:0000256" key="2">
    <source>
        <dbReference type="ARBA" id="ARBA00009142"/>
    </source>
</evidence>
<reference evidence="9 10" key="1">
    <citation type="submission" date="2023-08" db="EMBL/GenBank/DDBJ databases">
        <title>Functional and genomic diversity of the sorghum phyllosphere microbiome.</title>
        <authorList>
            <person name="Shade A."/>
        </authorList>
    </citation>
    <scope>NUCLEOTIDE SEQUENCE [LARGE SCALE GENOMIC DNA]</scope>
    <source>
        <strain evidence="9 10">SORGH_AS_0335</strain>
    </source>
</reference>
<gene>
    <name evidence="9" type="ORF">QE399_003533</name>
</gene>
<keyword evidence="7 8" id="KW-0472">Membrane</keyword>
<evidence type="ECO:0000256" key="1">
    <source>
        <dbReference type="ARBA" id="ARBA00004651"/>
    </source>
</evidence>
<feature type="transmembrane region" description="Helical" evidence="8">
    <location>
        <begin position="142"/>
        <end position="166"/>
    </location>
</feature>
<dbReference type="PANTHER" id="PTHR30269:SF32">
    <property type="entry name" value="MEMBRANE TRANSPORTER PROTEIN-RELATED"/>
    <property type="match status" value="1"/>
</dbReference>
<dbReference type="Proteomes" id="UP001267710">
    <property type="component" value="Unassembled WGS sequence"/>
</dbReference>
<feature type="transmembrane region" description="Helical" evidence="8">
    <location>
        <begin position="15"/>
        <end position="36"/>
    </location>
</feature>
<evidence type="ECO:0000313" key="10">
    <source>
        <dbReference type="Proteomes" id="UP001267710"/>
    </source>
</evidence>
<comment type="subcellular location">
    <subcellularLocation>
        <location evidence="1 8">Cell membrane</location>
        <topology evidence="1 8">Multi-pass membrane protein</topology>
    </subcellularLocation>
</comment>
<evidence type="ECO:0000256" key="8">
    <source>
        <dbReference type="RuleBase" id="RU363041"/>
    </source>
</evidence>
<protein>
    <recommendedName>
        <fullName evidence="8">Probable membrane transporter protein</fullName>
    </recommendedName>
</protein>
<feature type="transmembrane region" description="Helical" evidence="8">
    <location>
        <begin position="43"/>
        <end position="67"/>
    </location>
</feature>
<sequence length="262" mass="26769">MGGGRMAFADLAGTAAWGTLAAAGVFAVAGMVKGVVGLGLPTVAMALLALWMAPAQAAALLVVPSLLTNVWQMRPWQGVPPLWRRLAGLQLGVCAGTWGGAWWLGAPAGEGARLALGVALIAYALWSLAGAQGVTPPRHERWLGPLVGVVTGTVTAATGVFVVPAVPYLQSLGLQRDALVQAMGLSFTVSTLALAGGLIAQASLPPAVWVASLGMLVPALLGMAAGQWLRQRLSPPAFRRCMLASLLALGGYLVWAGRAVLL</sequence>
<dbReference type="EMBL" id="JAVIZX010000001">
    <property type="protein sequence ID" value="MDR6215844.1"/>
    <property type="molecule type" value="Genomic_DNA"/>
</dbReference>
<keyword evidence="10" id="KW-1185">Reference proteome</keyword>
<evidence type="ECO:0000256" key="3">
    <source>
        <dbReference type="ARBA" id="ARBA00022448"/>
    </source>
</evidence>
<dbReference type="PANTHER" id="PTHR30269">
    <property type="entry name" value="TRANSMEMBRANE PROTEIN YFCA"/>
    <property type="match status" value="1"/>
</dbReference>
<keyword evidence="5 8" id="KW-0812">Transmembrane</keyword>
<dbReference type="Pfam" id="PF01925">
    <property type="entry name" value="TauE"/>
    <property type="match status" value="1"/>
</dbReference>
<comment type="caution">
    <text evidence="9">The sequence shown here is derived from an EMBL/GenBank/DDBJ whole genome shotgun (WGS) entry which is preliminary data.</text>
</comment>
<keyword evidence="6 8" id="KW-1133">Transmembrane helix</keyword>
<evidence type="ECO:0000256" key="7">
    <source>
        <dbReference type="ARBA" id="ARBA00023136"/>
    </source>
</evidence>
<organism evidence="9 10">
    <name type="scientific">Paracidovorax wautersii</name>
    <dbReference type="NCBI Taxonomy" id="1177982"/>
    <lineage>
        <taxon>Bacteria</taxon>
        <taxon>Pseudomonadati</taxon>
        <taxon>Pseudomonadota</taxon>
        <taxon>Betaproteobacteria</taxon>
        <taxon>Burkholderiales</taxon>
        <taxon>Comamonadaceae</taxon>
        <taxon>Paracidovorax</taxon>
    </lineage>
</organism>
<feature type="transmembrane region" description="Helical" evidence="8">
    <location>
        <begin position="241"/>
        <end position="261"/>
    </location>
</feature>
<feature type="transmembrane region" description="Helical" evidence="8">
    <location>
        <begin position="206"/>
        <end position="229"/>
    </location>
</feature>